<keyword evidence="5" id="KW-0378">Hydrolase</keyword>
<dbReference type="InterPro" id="IPR022398">
    <property type="entry name" value="Peptidase_S8_His-AS"/>
</dbReference>
<dbReference type="PROSITE" id="PS00137">
    <property type="entry name" value="SUBTILASE_HIS"/>
    <property type="match status" value="1"/>
</dbReference>
<dbReference type="Pfam" id="PF17766">
    <property type="entry name" value="fn3_6"/>
    <property type="match status" value="1"/>
</dbReference>
<dbReference type="EC" id="3.4.14.10" evidence="5"/>
<keyword evidence="6" id="KW-1185">Reference proteome</keyword>
<organism evidence="5 6">
    <name type="scientific">Handroanthus impetiginosus</name>
    <dbReference type="NCBI Taxonomy" id="429701"/>
    <lineage>
        <taxon>Eukaryota</taxon>
        <taxon>Viridiplantae</taxon>
        <taxon>Streptophyta</taxon>
        <taxon>Embryophyta</taxon>
        <taxon>Tracheophyta</taxon>
        <taxon>Spermatophyta</taxon>
        <taxon>Magnoliopsida</taxon>
        <taxon>eudicotyledons</taxon>
        <taxon>Gunneridae</taxon>
        <taxon>Pentapetalae</taxon>
        <taxon>asterids</taxon>
        <taxon>lamiids</taxon>
        <taxon>Lamiales</taxon>
        <taxon>Bignoniaceae</taxon>
        <taxon>Crescentiina</taxon>
        <taxon>Tabebuia alliance</taxon>
        <taxon>Handroanthus</taxon>
    </lineage>
</organism>
<comment type="similarity">
    <text evidence="1">Belongs to the peptidase S8 family.</text>
</comment>
<dbReference type="STRING" id="429701.A0A2G9HJY4"/>
<comment type="caution">
    <text evidence="5">The sequence shown here is derived from an EMBL/GenBank/DDBJ whole genome shotgun (WGS) entry which is preliminary data.</text>
</comment>
<dbReference type="InterPro" id="IPR041469">
    <property type="entry name" value="Subtilisin-like_FN3"/>
</dbReference>
<evidence type="ECO:0000256" key="1">
    <source>
        <dbReference type="ARBA" id="ARBA00011073"/>
    </source>
</evidence>
<dbReference type="GO" id="GO:0004252">
    <property type="term" value="F:serine-type endopeptidase activity"/>
    <property type="evidence" value="ECO:0007669"/>
    <property type="project" value="InterPro"/>
</dbReference>
<feature type="domain" description="Subtilisin-like protease fibronectin type-III" evidence="4">
    <location>
        <begin position="483"/>
        <end position="543"/>
    </location>
</feature>
<gene>
    <name evidence="5" type="ORF">CDL12_09482</name>
</gene>
<evidence type="ECO:0000259" key="4">
    <source>
        <dbReference type="Pfam" id="PF17766"/>
    </source>
</evidence>
<dbReference type="InterPro" id="IPR000209">
    <property type="entry name" value="Peptidase_S8/S53_dom"/>
</dbReference>
<dbReference type="AlphaFoldDB" id="A0A2G9HJY4"/>
<evidence type="ECO:0000313" key="5">
    <source>
        <dbReference type="EMBL" id="PIN17852.1"/>
    </source>
</evidence>
<protein>
    <submittedName>
        <fullName evidence="5">Tripeptidyl-peptidase II</fullName>
        <ecNumber evidence="5">3.4.14.10</ecNumber>
    </submittedName>
</protein>
<dbReference type="CDD" id="cd02120">
    <property type="entry name" value="PA_subtilisin_like"/>
    <property type="match status" value="1"/>
</dbReference>
<dbReference type="Proteomes" id="UP000231279">
    <property type="component" value="Unassembled WGS sequence"/>
</dbReference>
<dbReference type="EMBL" id="NKXS01001594">
    <property type="protein sequence ID" value="PIN17852.1"/>
    <property type="molecule type" value="Genomic_DNA"/>
</dbReference>
<dbReference type="Gene3D" id="2.60.40.2310">
    <property type="match status" value="1"/>
</dbReference>
<dbReference type="InterPro" id="IPR036852">
    <property type="entry name" value="Peptidase_S8/S53_dom_sf"/>
</dbReference>
<evidence type="ECO:0000259" key="3">
    <source>
        <dbReference type="Pfam" id="PF00082"/>
    </source>
</evidence>
<evidence type="ECO:0000256" key="2">
    <source>
        <dbReference type="ARBA" id="ARBA00022729"/>
    </source>
</evidence>
<dbReference type="GO" id="GO:0008240">
    <property type="term" value="F:tripeptidyl-peptidase activity"/>
    <property type="evidence" value="ECO:0007669"/>
    <property type="project" value="UniProtKB-EC"/>
</dbReference>
<proteinExistence type="inferred from homology"/>
<feature type="domain" description="Peptidase S8/S53" evidence="3">
    <location>
        <begin position="18"/>
        <end position="369"/>
    </location>
</feature>
<sequence length="562" mass="59850">MVVEIDSTRTPSDPSSSGADTIIGILDIGIWPESESFIDEDMGPIPSHWKRKCMEGNNFTSSTWGNSCNRKMIGANYHVDPDSGMSSFGRDKSGHGTHVSSTAAGRPVAGASYYGLANGTVVGGSPASRIAIYRVCASGGCHGSAILKAFDNAMLMPDFATDTIAIRAFHAVERGIIVACSAGNSGPSSATVVNVAPWILTVAVTTIDRDFELDIVLGGNKVIKGGGITFSGLNKSAVYPLIDGDSAKSASSQHDEVDARNCIPCSLDDSKVKGKIVLQGAVGMILIDNYRRQVPSKYEATNPIVVVTEDDGAQILSYINSTSNPLATILPTMVVQNYKPAPVVADFSSRGPTYGIKNLLNPDITTLGVAILAAWPSNDKRKALPDKEPPLSIYSQAPIQIKNLHAPATTKSGLKATPYDIGAGEISLSCPLQPGLVYETETIDYIQFLCNIGYDATEIKSIALDLPKNFSCSSDSSSDSISNMNYPLIVVSKLKENESKMVSITVTNLDEEDSTYIAVVEVPTSINVQVVPNKLHFTKDVKKLLRKTCLGQLHGLVRSINL</sequence>
<evidence type="ECO:0000313" key="6">
    <source>
        <dbReference type="Proteomes" id="UP000231279"/>
    </source>
</evidence>
<dbReference type="Gene3D" id="3.40.50.200">
    <property type="entry name" value="Peptidase S8/S53 domain"/>
    <property type="match status" value="1"/>
</dbReference>
<accession>A0A2G9HJY4</accession>
<reference evidence="6" key="1">
    <citation type="journal article" date="2018" name="Gigascience">
        <title>Genome assembly of the Pink Ipe (Handroanthus impetiginosus, Bignoniaceae), a highly valued, ecologically keystone Neotropical timber forest tree.</title>
        <authorList>
            <person name="Silva-Junior O.B."/>
            <person name="Grattapaglia D."/>
            <person name="Novaes E."/>
            <person name="Collevatti R.G."/>
        </authorList>
    </citation>
    <scope>NUCLEOTIDE SEQUENCE [LARGE SCALE GENOMIC DNA]</scope>
    <source>
        <strain evidence="6">cv. UFG-1</strain>
    </source>
</reference>
<dbReference type="SUPFAM" id="SSF52743">
    <property type="entry name" value="Subtilisin-like"/>
    <property type="match status" value="1"/>
</dbReference>
<dbReference type="InterPro" id="IPR045051">
    <property type="entry name" value="SBT"/>
</dbReference>
<dbReference type="Pfam" id="PF00082">
    <property type="entry name" value="Peptidase_S8"/>
    <property type="match status" value="1"/>
</dbReference>
<dbReference type="Gene3D" id="3.50.30.30">
    <property type="match status" value="1"/>
</dbReference>
<dbReference type="GO" id="GO:0006508">
    <property type="term" value="P:proteolysis"/>
    <property type="evidence" value="ECO:0007669"/>
    <property type="project" value="InterPro"/>
</dbReference>
<name>A0A2G9HJY4_9LAMI</name>
<dbReference type="OrthoDB" id="891290at2759"/>
<dbReference type="PANTHER" id="PTHR10795">
    <property type="entry name" value="PROPROTEIN CONVERTASE SUBTILISIN/KEXIN"/>
    <property type="match status" value="1"/>
</dbReference>
<keyword evidence="2" id="KW-0732">Signal</keyword>